<feature type="transmembrane region" description="Helical" evidence="16">
    <location>
        <begin position="20"/>
        <end position="43"/>
    </location>
</feature>
<dbReference type="SUPFAM" id="SSF55781">
    <property type="entry name" value="GAF domain-like"/>
    <property type="match status" value="1"/>
</dbReference>
<feature type="domain" description="Histidine kinase" evidence="17">
    <location>
        <begin position="423"/>
        <end position="617"/>
    </location>
</feature>
<dbReference type="InterPro" id="IPR016380">
    <property type="entry name" value="Sig_transdc_His_kin_NarX/NarQ"/>
</dbReference>
<gene>
    <name evidence="19" type="ORF">CAL20_00570</name>
</gene>
<dbReference type="Gene3D" id="1.20.120.960">
    <property type="entry name" value="Histidine kinase NarX, sensor domain"/>
    <property type="match status" value="1"/>
</dbReference>
<evidence type="ECO:0000313" key="19">
    <source>
        <dbReference type="EMBL" id="OZI67573.1"/>
    </source>
</evidence>
<feature type="transmembrane region" description="Helical" evidence="16">
    <location>
        <begin position="180"/>
        <end position="201"/>
    </location>
</feature>
<dbReference type="Pfam" id="PF13675">
    <property type="entry name" value="PilJ"/>
    <property type="match status" value="1"/>
</dbReference>
<evidence type="ECO:0000313" key="20">
    <source>
        <dbReference type="Proteomes" id="UP000216885"/>
    </source>
</evidence>
<keyword evidence="5" id="KW-0597">Phosphoprotein</keyword>
<keyword evidence="12 14" id="KW-0902">Two-component regulatory system</keyword>
<dbReference type="Pfam" id="PF00672">
    <property type="entry name" value="HAMP"/>
    <property type="match status" value="1"/>
</dbReference>
<evidence type="ECO:0000256" key="9">
    <source>
        <dbReference type="ARBA" id="ARBA00022777"/>
    </source>
</evidence>
<dbReference type="SMART" id="SM00387">
    <property type="entry name" value="HATPase_c"/>
    <property type="match status" value="1"/>
</dbReference>
<dbReference type="EMBL" id="NEVQ01000001">
    <property type="protein sequence ID" value="OZI67573.1"/>
    <property type="molecule type" value="Genomic_DNA"/>
</dbReference>
<dbReference type="PANTHER" id="PTHR24421">
    <property type="entry name" value="NITRATE/NITRITE SENSOR PROTEIN NARX-RELATED"/>
    <property type="match status" value="1"/>
</dbReference>
<dbReference type="InterPro" id="IPR029095">
    <property type="entry name" value="NarX-like_N"/>
</dbReference>
<evidence type="ECO:0000256" key="12">
    <source>
        <dbReference type="ARBA" id="ARBA00023012"/>
    </source>
</evidence>
<keyword evidence="8 14" id="KW-0547">Nucleotide-binding</keyword>
<comment type="subcellular location">
    <subcellularLocation>
        <location evidence="2">Cell inner membrane</location>
        <topology evidence="2">Multi-pass membrane protein</topology>
    </subcellularLocation>
</comment>
<organism evidence="19 20">
    <name type="scientific">Bordetella genomosp. 4</name>
    <dbReference type="NCBI Taxonomy" id="463044"/>
    <lineage>
        <taxon>Bacteria</taxon>
        <taxon>Pseudomonadati</taxon>
        <taxon>Pseudomonadota</taxon>
        <taxon>Betaproteobacteria</taxon>
        <taxon>Burkholderiales</taxon>
        <taxon>Alcaligenaceae</taxon>
        <taxon>Bordetella</taxon>
    </lineage>
</organism>
<dbReference type="InterPro" id="IPR029016">
    <property type="entry name" value="GAF-like_dom_sf"/>
</dbReference>
<dbReference type="Gene3D" id="6.10.340.10">
    <property type="match status" value="1"/>
</dbReference>
<evidence type="ECO:0000256" key="13">
    <source>
        <dbReference type="ARBA" id="ARBA00023136"/>
    </source>
</evidence>
<dbReference type="EC" id="2.7.13.3" evidence="14"/>
<feature type="coiled-coil region" evidence="15">
    <location>
        <begin position="243"/>
        <end position="270"/>
    </location>
</feature>
<dbReference type="SUPFAM" id="SSF55874">
    <property type="entry name" value="ATPase domain of HSP90 chaperone/DNA topoisomerase II/histidine kinase"/>
    <property type="match status" value="1"/>
</dbReference>
<dbReference type="CDD" id="cd06225">
    <property type="entry name" value="HAMP"/>
    <property type="match status" value="1"/>
</dbReference>
<dbReference type="InterPro" id="IPR011712">
    <property type="entry name" value="Sig_transdc_His_kin_sub3_dim/P"/>
</dbReference>
<dbReference type="PIRSF" id="PIRSF003167">
    <property type="entry name" value="STHK_NarX/NarQ"/>
    <property type="match status" value="1"/>
</dbReference>
<name>A0A261V337_9BORD</name>
<reference evidence="19 20" key="1">
    <citation type="submission" date="2017-05" db="EMBL/GenBank/DDBJ databases">
        <title>Complete and WGS of Bordetella genogroups.</title>
        <authorList>
            <person name="Spilker T."/>
            <person name="LiPuma J."/>
        </authorList>
    </citation>
    <scope>NUCLEOTIDE SEQUENCE [LARGE SCALE GENOMIC DNA]</scope>
    <source>
        <strain evidence="19 20">AU9919</strain>
    </source>
</reference>
<dbReference type="GO" id="GO:0005524">
    <property type="term" value="F:ATP binding"/>
    <property type="evidence" value="ECO:0007669"/>
    <property type="project" value="UniProtKB-UniRule"/>
</dbReference>
<dbReference type="OrthoDB" id="9811306at2"/>
<dbReference type="SMART" id="SM00304">
    <property type="entry name" value="HAMP"/>
    <property type="match status" value="1"/>
</dbReference>
<dbReference type="PROSITE" id="PS50109">
    <property type="entry name" value="HIS_KIN"/>
    <property type="match status" value="1"/>
</dbReference>
<feature type="domain" description="HAMP" evidence="18">
    <location>
        <begin position="199"/>
        <end position="251"/>
    </location>
</feature>
<keyword evidence="3 14" id="KW-1003">Cell membrane</keyword>
<evidence type="ECO:0000256" key="15">
    <source>
        <dbReference type="SAM" id="Coils"/>
    </source>
</evidence>
<comment type="catalytic activity">
    <reaction evidence="1 14">
        <text>ATP + protein L-histidine = ADP + protein N-phospho-L-histidine.</text>
        <dbReference type="EC" id="2.7.13.3"/>
    </reaction>
</comment>
<evidence type="ECO:0000256" key="1">
    <source>
        <dbReference type="ARBA" id="ARBA00000085"/>
    </source>
</evidence>
<dbReference type="InterPro" id="IPR036890">
    <property type="entry name" value="HATPase_C_sf"/>
</dbReference>
<evidence type="ECO:0000256" key="4">
    <source>
        <dbReference type="ARBA" id="ARBA00022519"/>
    </source>
</evidence>
<dbReference type="GO" id="GO:0005886">
    <property type="term" value="C:plasma membrane"/>
    <property type="evidence" value="ECO:0007669"/>
    <property type="project" value="UniProtKB-SubCell"/>
</dbReference>
<dbReference type="InterPro" id="IPR003660">
    <property type="entry name" value="HAMP_dom"/>
</dbReference>
<keyword evidence="9 14" id="KW-0418">Kinase</keyword>
<proteinExistence type="predicted"/>
<dbReference type="GO" id="GO:0000155">
    <property type="term" value="F:phosphorelay sensor kinase activity"/>
    <property type="evidence" value="ECO:0007669"/>
    <property type="project" value="UniProtKB-UniRule"/>
</dbReference>
<evidence type="ECO:0000259" key="18">
    <source>
        <dbReference type="PROSITE" id="PS50885"/>
    </source>
</evidence>
<dbReference type="Gene3D" id="3.30.565.10">
    <property type="entry name" value="Histidine kinase-like ATPase, C-terminal domain"/>
    <property type="match status" value="1"/>
</dbReference>
<dbReference type="PANTHER" id="PTHR24421:SF10">
    <property type="entry name" value="NITRATE_NITRITE SENSOR PROTEIN NARQ"/>
    <property type="match status" value="1"/>
</dbReference>
<dbReference type="SUPFAM" id="SSF158472">
    <property type="entry name" value="HAMP domain-like"/>
    <property type="match status" value="1"/>
</dbReference>
<accession>A0A261V337</accession>
<evidence type="ECO:0000256" key="5">
    <source>
        <dbReference type="ARBA" id="ARBA00022553"/>
    </source>
</evidence>
<dbReference type="PROSITE" id="PS50885">
    <property type="entry name" value="HAMP"/>
    <property type="match status" value="1"/>
</dbReference>
<dbReference type="InterPro" id="IPR003594">
    <property type="entry name" value="HATPase_dom"/>
</dbReference>
<keyword evidence="13 14" id="KW-0472">Membrane</keyword>
<evidence type="ECO:0000256" key="8">
    <source>
        <dbReference type="ARBA" id="ARBA00022741"/>
    </source>
</evidence>
<comment type="caution">
    <text evidence="19">The sequence shown here is derived from an EMBL/GenBank/DDBJ whole genome shotgun (WGS) entry which is preliminary data.</text>
</comment>
<evidence type="ECO:0000256" key="10">
    <source>
        <dbReference type="ARBA" id="ARBA00022840"/>
    </source>
</evidence>
<keyword evidence="6 14" id="KW-0808">Transferase</keyword>
<keyword evidence="11 16" id="KW-1133">Transmembrane helix</keyword>
<evidence type="ECO:0000256" key="6">
    <source>
        <dbReference type="ARBA" id="ARBA00022679"/>
    </source>
</evidence>
<dbReference type="Pfam" id="PF07730">
    <property type="entry name" value="HisKA_3"/>
    <property type="match status" value="1"/>
</dbReference>
<dbReference type="Proteomes" id="UP000216885">
    <property type="component" value="Unassembled WGS sequence"/>
</dbReference>
<dbReference type="AlphaFoldDB" id="A0A261V337"/>
<keyword evidence="15" id="KW-0175">Coiled coil</keyword>
<evidence type="ECO:0000256" key="11">
    <source>
        <dbReference type="ARBA" id="ARBA00022989"/>
    </source>
</evidence>
<sequence>MTPSEFFVGLDGLPTLRDRLPTRVIASLLFSLVVVLMLLAWMLSLSRGLERADAATKEIGNLRMMANQIAIALIRPDVDQHAALDQALHVQDQALALLAGGSPSRPLRLPNVAHIREQLSTIAQLWNQHLKPAVAEAEKNGETSAYLDHLPAFMAETDRLAGMIELDNDKKRTLLRFFQGVIAVIGSVGTGLAIYLLYVWIIQPMLRLREGLHRLTAGQFNTRLPVKTRDEFGVLAHGFNLMADKLERLYQELENGVRTKTAELEKRNREIASLYLVTSFLNLPNDIEAMCRGFLQRVIGEFDAAGGTVRLIELPNEHAHVIVSEDVAPQVDEQTSGTICAHADSVVYRTDDCSVATFRIMARDENLGEFALHFDAGRELLPSETQLLETLGQHLGVALDHRRLEAKARQLAVIRERSLMAQGLHDSIAQGLNFLKMQLQLLEDAMRRADYEDLQQIVPLLRTGVDESYQDVRELLVNFRTKLDQVELSVAIEDTIERFKRQTGIVIDLDTQYKMGRPLSPEQQLQVLFILQEALSNVRKHAQADHVRVTLRNASDFEMNIVDNGIGFRMDDIRQGDENHIGLNIMRERAARLHAELEMTSQPGTGTTVRLVLPHSERSVV</sequence>
<dbReference type="Gene3D" id="3.30.450.40">
    <property type="match status" value="1"/>
</dbReference>
<keyword evidence="10 14" id="KW-0067">ATP-binding</keyword>
<dbReference type="GO" id="GO:0046983">
    <property type="term" value="F:protein dimerization activity"/>
    <property type="evidence" value="ECO:0007669"/>
    <property type="project" value="UniProtKB-UniRule"/>
</dbReference>
<keyword evidence="4 14" id="KW-0997">Cell inner membrane</keyword>
<dbReference type="InterPro" id="IPR005467">
    <property type="entry name" value="His_kinase_dom"/>
</dbReference>
<evidence type="ECO:0000259" key="17">
    <source>
        <dbReference type="PROSITE" id="PS50109"/>
    </source>
</evidence>
<evidence type="ECO:0000256" key="14">
    <source>
        <dbReference type="PIRNR" id="PIRNR003167"/>
    </source>
</evidence>
<evidence type="ECO:0000256" key="7">
    <source>
        <dbReference type="ARBA" id="ARBA00022692"/>
    </source>
</evidence>
<keyword evidence="20" id="KW-1185">Reference proteome</keyword>
<dbReference type="RefSeq" id="WP_094823963.1">
    <property type="nucleotide sequence ID" value="NZ_NEVO01000019.1"/>
</dbReference>
<dbReference type="Gene3D" id="1.20.5.1930">
    <property type="match status" value="1"/>
</dbReference>
<keyword evidence="7 16" id="KW-0812">Transmembrane</keyword>
<evidence type="ECO:0000256" key="2">
    <source>
        <dbReference type="ARBA" id="ARBA00004429"/>
    </source>
</evidence>
<protein>
    <recommendedName>
        <fullName evidence="14">Sensor protein</fullName>
        <ecNumber evidence="14">2.7.13.3</ecNumber>
    </recommendedName>
</protein>
<dbReference type="InterPro" id="IPR050482">
    <property type="entry name" value="Sensor_HK_TwoCompSys"/>
</dbReference>
<dbReference type="Pfam" id="PF02518">
    <property type="entry name" value="HATPase_c"/>
    <property type="match status" value="1"/>
</dbReference>
<evidence type="ECO:0000256" key="3">
    <source>
        <dbReference type="ARBA" id="ARBA00022475"/>
    </source>
</evidence>
<dbReference type="InterPro" id="IPR042295">
    <property type="entry name" value="NarX-like_N_sf"/>
</dbReference>
<dbReference type="CDD" id="cd16917">
    <property type="entry name" value="HATPase_UhpB-NarQ-NarX-like"/>
    <property type="match status" value="1"/>
</dbReference>
<evidence type="ECO:0000256" key="16">
    <source>
        <dbReference type="SAM" id="Phobius"/>
    </source>
</evidence>